<comment type="caution">
    <text evidence="8">The sequence shown here is derived from an EMBL/GenBank/DDBJ whole genome shotgun (WGS) entry which is preliminary data.</text>
</comment>
<name>A0A8K0MLC1_9ROSA</name>
<feature type="domain" description="ABC-2 type transporter transmembrane" evidence="7">
    <location>
        <begin position="472"/>
        <end position="595"/>
    </location>
</feature>
<feature type="domain" description="ABC-2 type transporter transmembrane" evidence="7">
    <location>
        <begin position="1"/>
        <end position="130"/>
    </location>
</feature>
<dbReference type="InterPro" id="IPR027417">
    <property type="entry name" value="P-loop_NTPase"/>
</dbReference>
<feature type="transmembrane region" description="Helical" evidence="5">
    <location>
        <begin position="525"/>
        <end position="552"/>
    </location>
</feature>
<dbReference type="GO" id="GO:0005524">
    <property type="term" value="F:ATP binding"/>
    <property type="evidence" value="ECO:0007669"/>
    <property type="project" value="InterPro"/>
</dbReference>
<organism evidence="8 9">
    <name type="scientific">Rhamnella rubrinervis</name>
    <dbReference type="NCBI Taxonomy" id="2594499"/>
    <lineage>
        <taxon>Eukaryota</taxon>
        <taxon>Viridiplantae</taxon>
        <taxon>Streptophyta</taxon>
        <taxon>Embryophyta</taxon>
        <taxon>Tracheophyta</taxon>
        <taxon>Spermatophyta</taxon>
        <taxon>Magnoliopsida</taxon>
        <taxon>eudicotyledons</taxon>
        <taxon>Gunneridae</taxon>
        <taxon>Pentapetalae</taxon>
        <taxon>rosids</taxon>
        <taxon>fabids</taxon>
        <taxon>Rosales</taxon>
        <taxon>Rhamnaceae</taxon>
        <taxon>rhamnoid group</taxon>
        <taxon>Rhamneae</taxon>
        <taxon>Rhamnella</taxon>
    </lineage>
</organism>
<feature type="transmembrane region" description="Helical" evidence="5">
    <location>
        <begin position="564"/>
        <end position="583"/>
    </location>
</feature>
<evidence type="ECO:0000256" key="3">
    <source>
        <dbReference type="ARBA" id="ARBA00022989"/>
    </source>
</evidence>
<reference evidence="8" key="1">
    <citation type="submission" date="2020-03" db="EMBL/GenBank/DDBJ databases">
        <title>A high-quality chromosome-level genome assembly of a woody plant with both climbing and erect habits, Rhamnella rubrinervis.</title>
        <authorList>
            <person name="Lu Z."/>
            <person name="Yang Y."/>
            <person name="Zhu X."/>
            <person name="Sun Y."/>
        </authorList>
    </citation>
    <scope>NUCLEOTIDE SEQUENCE</scope>
    <source>
        <strain evidence="8">BYM</strain>
        <tissue evidence="8">Leaf</tissue>
    </source>
</reference>
<keyword evidence="3 5" id="KW-1133">Transmembrane helix</keyword>
<evidence type="ECO:0000313" key="9">
    <source>
        <dbReference type="Proteomes" id="UP000796880"/>
    </source>
</evidence>
<proteinExistence type="predicted"/>
<evidence type="ECO:0000256" key="4">
    <source>
        <dbReference type="ARBA" id="ARBA00023136"/>
    </source>
</evidence>
<dbReference type="Proteomes" id="UP000796880">
    <property type="component" value="Unassembled WGS sequence"/>
</dbReference>
<evidence type="ECO:0000259" key="6">
    <source>
        <dbReference type="Pfam" id="PF00005"/>
    </source>
</evidence>
<dbReference type="InterPro" id="IPR003439">
    <property type="entry name" value="ABC_transporter-like_ATP-bd"/>
</dbReference>
<dbReference type="InterPro" id="IPR013525">
    <property type="entry name" value="ABC2_TM"/>
</dbReference>
<accession>A0A8K0MLC1</accession>
<dbReference type="PANTHER" id="PTHR48040:SF45">
    <property type="entry name" value="PLEIOTROPIC DRUG RESISTANCE PROTEIN 1-LIKE"/>
    <property type="match status" value="1"/>
</dbReference>
<keyword evidence="9" id="KW-1185">Reference proteome</keyword>
<dbReference type="FunFam" id="3.40.50.300:FF:003489">
    <property type="entry name" value="ABC transporter G family member 39"/>
    <property type="match status" value="1"/>
</dbReference>
<dbReference type="SUPFAM" id="SSF52540">
    <property type="entry name" value="P-loop containing nucleoside triphosphate hydrolases"/>
    <property type="match status" value="1"/>
</dbReference>
<evidence type="ECO:0000259" key="7">
    <source>
        <dbReference type="Pfam" id="PF01061"/>
    </source>
</evidence>
<dbReference type="GO" id="GO:0016020">
    <property type="term" value="C:membrane"/>
    <property type="evidence" value="ECO:0007669"/>
    <property type="project" value="UniProtKB-SubCell"/>
</dbReference>
<dbReference type="Pfam" id="PF01061">
    <property type="entry name" value="ABC2_membrane"/>
    <property type="match status" value="2"/>
</dbReference>
<evidence type="ECO:0000256" key="2">
    <source>
        <dbReference type="ARBA" id="ARBA00022692"/>
    </source>
</evidence>
<comment type="subcellular location">
    <subcellularLocation>
        <location evidence="1">Membrane</location>
        <topology evidence="1">Multi-pass membrane protein</topology>
    </subcellularLocation>
</comment>
<dbReference type="GO" id="GO:0140359">
    <property type="term" value="F:ABC-type transporter activity"/>
    <property type="evidence" value="ECO:0007669"/>
    <property type="project" value="InterPro"/>
</dbReference>
<dbReference type="PANTHER" id="PTHR48040">
    <property type="entry name" value="PLEIOTROPIC DRUG RESISTANCE PROTEIN 1-LIKE ISOFORM X1"/>
    <property type="match status" value="1"/>
</dbReference>
<feature type="transmembrane region" description="Helical" evidence="5">
    <location>
        <begin position="650"/>
        <end position="673"/>
    </location>
</feature>
<dbReference type="GO" id="GO:0016887">
    <property type="term" value="F:ATP hydrolysis activity"/>
    <property type="evidence" value="ECO:0007669"/>
    <property type="project" value="InterPro"/>
</dbReference>
<dbReference type="EMBL" id="VOIH02000003">
    <property type="protein sequence ID" value="KAF3450289.1"/>
    <property type="molecule type" value="Genomic_DNA"/>
</dbReference>
<evidence type="ECO:0008006" key="10">
    <source>
        <dbReference type="Google" id="ProtNLM"/>
    </source>
</evidence>
<dbReference type="OrthoDB" id="66620at2759"/>
<feature type="transmembrane region" description="Helical" evidence="5">
    <location>
        <begin position="25"/>
        <end position="46"/>
    </location>
</feature>
<sequence length="681" mass="76424">MMALLAMTVFLQTEMHRDSVTNGGVYVGALFFTLATIMFNGMSELSMTVVKLPVFYKQRNLLFFPPWAYAIPAWIVKIPITLTEVAIWVFITYYVIGFDPNVERDLIVASTFSSFSLIILFSLGGFVLSRGSPKFNGTPWSCSSEVPWIFHSIILNSGSSTLVNQKNLKSMKMSAGQEKPLDYSLENSSSRRANKESGDHEIKIGNTLFGSSSLKKKAAADINFNGKTVMIIRFEPHFINFNEITCSVDMPEEMKNQGVLEDKLVLLNRVIGAFRPGVLTALMGVSGAGKTTLMDVLAGRKTGGYIDGRIKISGFPKNQETFARISSYCEQNDIHSPHVTVYESLLYPAWLRLSCLSPEVNSETRKVGSDGICGVEPIKTSNCGVASGLDTRAAAIVMRTVRNTVDTGRTVVCTIHQPSIDIFKAFDVVRNANRVSKIKDGYNPATWMLEVTASVREGDLGIDFADIYRKSELYMSKQQDLFDAMGSMYAAVLFLGVKNSSVVQPVVAVERTVFYRERAAGMYSAFPYAVAQVLIEVPYVFVQAMVYGIIVYVMVGFEWTVAKFLWYLFFMYVTFLYFTYYGMMSVALTPNQHVSARIPIWWRWFYWACPLAWTLYGLVASQFGDVKEMMETDETVEDFLRDYFGYEHKFLGVVATVAVGFAVLFAFVFALSIKILNFQRR</sequence>
<dbReference type="Pfam" id="PF00005">
    <property type="entry name" value="ABC_tran"/>
    <property type="match status" value="1"/>
</dbReference>
<keyword evidence="4 5" id="KW-0472">Membrane</keyword>
<evidence type="ECO:0000256" key="5">
    <source>
        <dbReference type="SAM" id="Phobius"/>
    </source>
</evidence>
<gene>
    <name evidence="8" type="ORF">FNV43_RR06369</name>
</gene>
<feature type="transmembrane region" description="Helical" evidence="5">
    <location>
        <begin position="106"/>
        <end position="128"/>
    </location>
</feature>
<protein>
    <recommendedName>
        <fullName evidence="10">ABC transporter domain-containing protein</fullName>
    </recommendedName>
</protein>
<feature type="transmembrane region" description="Helical" evidence="5">
    <location>
        <begin position="67"/>
        <end position="94"/>
    </location>
</feature>
<feature type="transmembrane region" description="Helical" evidence="5">
    <location>
        <begin position="604"/>
        <end position="623"/>
    </location>
</feature>
<dbReference type="Gene3D" id="3.40.50.300">
    <property type="entry name" value="P-loop containing nucleotide triphosphate hydrolases"/>
    <property type="match status" value="1"/>
</dbReference>
<keyword evidence="2 5" id="KW-0812">Transmembrane</keyword>
<feature type="domain" description="ABC transporter" evidence="6">
    <location>
        <begin position="269"/>
        <end position="359"/>
    </location>
</feature>
<dbReference type="AlphaFoldDB" id="A0A8K0MLC1"/>
<evidence type="ECO:0000256" key="1">
    <source>
        <dbReference type="ARBA" id="ARBA00004141"/>
    </source>
</evidence>
<evidence type="ECO:0000313" key="8">
    <source>
        <dbReference type="EMBL" id="KAF3450289.1"/>
    </source>
</evidence>